<keyword evidence="2" id="KW-1185">Reference proteome</keyword>
<dbReference type="OrthoDB" id="1376573at2"/>
<evidence type="ECO:0000313" key="2">
    <source>
        <dbReference type="Proteomes" id="UP000242687"/>
    </source>
</evidence>
<gene>
    <name evidence="1" type="ORF">CLV57_1438</name>
</gene>
<comment type="caution">
    <text evidence="1">The sequence shown here is derived from an EMBL/GenBank/DDBJ whole genome shotgun (WGS) entry which is preliminary data.</text>
</comment>
<dbReference type="Proteomes" id="UP000242687">
    <property type="component" value="Unassembled WGS sequence"/>
</dbReference>
<evidence type="ECO:0008006" key="3">
    <source>
        <dbReference type="Google" id="ProtNLM"/>
    </source>
</evidence>
<name>A0A2H9VUC0_9SPHI</name>
<dbReference type="PROSITE" id="PS51257">
    <property type="entry name" value="PROKAR_LIPOPROTEIN"/>
    <property type="match status" value="1"/>
</dbReference>
<organism evidence="1 2">
    <name type="scientific">Mucilaginibacter auburnensis</name>
    <dbReference type="NCBI Taxonomy" id="1457233"/>
    <lineage>
        <taxon>Bacteria</taxon>
        <taxon>Pseudomonadati</taxon>
        <taxon>Bacteroidota</taxon>
        <taxon>Sphingobacteriia</taxon>
        <taxon>Sphingobacteriales</taxon>
        <taxon>Sphingobacteriaceae</taxon>
        <taxon>Mucilaginibacter</taxon>
    </lineage>
</organism>
<sequence length="302" mass="34377">MRNMCFSLLITVLVLGACQQRTPQNKKVDDTATAMNKSFSSKSFTAPESWRWRSENQRQEFTIKILKLTEDSLLAQYCAVYNNGQKLDCDFNENANIKAAFDPGRKIYTGKFKSFFNSGYGICSIKLTDNSLVWEIVKIPTGTYYAPEKCILNRLQNSRQLNKAQQTDSIMNASDILPLNYDNFSKKVKMSTSTEEYIKNNFNEHYQLSVDASAKLPSNGDFQLYLINNVSGDSDLLYLVTFKGTRFIDGLEIANSNGAETEQTVFSMDRSYKISLFTQDENTKILTATYQLNNTGKFVRKN</sequence>
<dbReference type="AlphaFoldDB" id="A0A2H9VUC0"/>
<reference evidence="1 2" key="1">
    <citation type="submission" date="2017-11" db="EMBL/GenBank/DDBJ databases">
        <title>Genomic Encyclopedia of Archaeal and Bacterial Type Strains, Phase II (KMG-II): From Individual Species to Whole Genera.</title>
        <authorList>
            <person name="Goeker M."/>
        </authorList>
    </citation>
    <scope>NUCLEOTIDE SEQUENCE [LARGE SCALE GENOMIC DNA]</scope>
    <source>
        <strain evidence="1 2">DSM 28175</strain>
    </source>
</reference>
<dbReference type="EMBL" id="PGFJ01000001">
    <property type="protein sequence ID" value="PJJ84426.1"/>
    <property type="molecule type" value="Genomic_DNA"/>
</dbReference>
<protein>
    <recommendedName>
        <fullName evidence="3">Lipoprotein</fullName>
    </recommendedName>
</protein>
<evidence type="ECO:0000313" key="1">
    <source>
        <dbReference type="EMBL" id="PJJ84426.1"/>
    </source>
</evidence>
<proteinExistence type="predicted"/>
<accession>A0A2H9VUC0</accession>